<name>A0A223NRB4_9SPHI</name>
<keyword evidence="2" id="KW-1185">Reference proteome</keyword>
<sequence>MGKIYQKHLLLIVGGLFVSLLITSCKKDHTPAPTPAPKPIATLGLYELQSTIYRRVFIPISQVGDIKNTYYSVFDTGSSAMTMDADGLIPASMITSTGITITGDSLVVNGITVTKQTATLTYGDATNGTKEYGNLAYAIITIGDVNGSVTTKRIPFFLYYKAVDVKSGTSLGKHENDVFGVGPNTSFSNLAIASPLSYFTTAANVTQGFKLSKFDKTAFSTNGTYVKDLLTIGLVPDDLNSAGFIMHSLVHTSAGYSPNIPATIVYNGKSIQGSLLFDTGTPAFANIEDPNATTDQTTLPANSSVTITTTSGFSYQYTTTSDYNLTQVLNPSYTHDPRTIFSIDFFTDNEFLLDYTNHRIGLKN</sequence>
<dbReference type="AlphaFoldDB" id="A0A223NRB4"/>
<evidence type="ECO:0000313" key="1">
    <source>
        <dbReference type="EMBL" id="ASU32442.1"/>
    </source>
</evidence>
<dbReference type="PROSITE" id="PS51257">
    <property type="entry name" value="PROKAR_LIPOPROTEIN"/>
    <property type="match status" value="1"/>
</dbReference>
<dbReference type="OrthoDB" id="790019at2"/>
<accession>A0A223NRB4</accession>
<dbReference type="Proteomes" id="UP000215002">
    <property type="component" value="Chromosome"/>
</dbReference>
<protein>
    <recommendedName>
        <fullName evidence="3">Aspartyl protease</fullName>
    </recommendedName>
</protein>
<dbReference type="KEGG" id="muc:MuYL_0539"/>
<organism evidence="1 2">
    <name type="scientific">Mucilaginibacter xinganensis</name>
    <dbReference type="NCBI Taxonomy" id="1234841"/>
    <lineage>
        <taxon>Bacteria</taxon>
        <taxon>Pseudomonadati</taxon>
        <taxon>Bacteroidota</taxon>
        <taxon>Sphingobacteriia</taxon>
        <taxon>Sphingobacteriales</taxon>
        <taxon>Sphingobacteriaceae</taxon>
        <taxon>Mucilaginibacter</taxon>
    </lineage>
</organism>
<dbReference type="EMBL" id="CP022743">
    <property type="protein sequence ID" value="ASU32442.1"/>
    <property type="molecule type" value="Genomic_DNA"/>
</dbReference>
<proteinExistence type="predicted"/>
<dbReference type="RefSeq" id="WP_094569031.1">
    <property type="nucleotide sequence ID" value="NZ_CP022743.1"/>
</dbReference>
<evidence type="ECO:0000313" key="2">
    <source>
        <dbReference type="Proteomes" id="UP000215002"/>
    </source>
</evidence>
<reference evidence="1 2" key="1">
    <citation type="submission" date="2017-08" db="EMBL/GenBank/DDBJ databases">
        <title>Complete genome sequence of Mucilaginibacter sp. strain BJC16-A31.</title>
        <authorList>
            <consortium name="Henan University of Science and Technology"/>
            <person name="You X."/>
        </authorList>
    </citation>
    <scope>NUCLEOTIDE SEQUENCE [LARGE SCALE GENOMIC DNA]</scope>
    <source>
        <strain evidence="1 2">BJC16-A31</strain>
    </source>
</reference>
<gene>
    <name evidence="1" type="ORF">MuYL_0539</name>
</gene>
<evidence type="ECO:0008006" key="3">
    <source>
        <dbReference type="Google" id="ProtNLM"/>
    </source>
</evidence>